<evidence type="ECO:0008006" key="3">
    <source>
        <dbReference type="Google" id="ProtNLM"/>
    </source>
</evidence>
<name>A0A403N249_SALER</name>
<dbReference type="AlphaFoldDB" id="A0A403N249"/>
<evidence type="ECO:0000313" key="2">
    <source>
        <dbReference type="EMBL" id="MLW02728.1"/>
    </source>
</evidence>
<comment type="caution">
    <text evidence="2">The sequence shown here is derived from an EMBL/GenBank/DDBJ whole genome shotgun (WGS) entry which is preliminary data.</text>
</comment>
<accession>A0A403N249</accession>
<sequence length="837" mass="90090">MPVVPTTSGRQVQSRGVSTQGFTAFQTPNMGEVIGGVAELYAGVLAQAKQRANVAMAQDASLSLSQISSDLLNNPETGLLNLKGKNAIGKGEEYTQQFDSQVEQLAMTLPDDQSRNAFMQQAKQYRVQFTTQAGRHEIGQINAYEEGQFQATLLNNGKNAAAMYGDNAAYVSANQQTFQQIDEYGAAHGWSDEQIQAKKVEFKEKVADAALSQWSANNATAFIQSNGELSDTVTGSRRAVSDGSPGDAARGIRNNNPGNLEYSKSNPWVGQNGDDGRFAKFETPEHGIRALGRNLMSYQRQGIDTVNEIINRWAPPTDNNDTAAYIKAVCEQLGVSADEPLDSSNPDTLKALCAAIIQHENGSQPYSDQQLTSGVSAALGLSSIPTNTKRYTGNAAFDAASPEAQASFMRQADQMRRQQQAEYKTTIDSQVRDATAAYMRGVEFPKPPDEAAFMAAYGVREGNLRYTEFKNTQIAGQYIGSFRNMPTSSITAYVDQLRPDTGETGEGYASRAALYDNVVTAANQVIKQRQADPVQFSLAAGQTKPIDMNSQENFGQSIALRAAQVNDLAKAYGTPLTFFSKKEANQIGTFFRDAPVSQQSAYLDTIRQSTGGGQVYMSALQQISANAPSAAVAGILMDKPGGVVAEKNWFNPDVSVSPESAAQTILSGAAARKGTDDAKGIPMPKDNDLRLEFSDMVKDAFAGDAQGASMAYEIAKDYYAGVMAKKGVVSGEIDSDTWKQAVNVATGGVHDYNGMGNVLLPWGMSAEQFDKQVDQAWKAQVTGAGIKAPPGQYGLQSYGDSQYLVKLGTGYLLKDDGTPVVIDLTQQRQRFSGDIPQ</sequence>
<dbReference type="Proteomes" id="UP000885392">
    <property type="component" value="Unassembled WGS sequence"/>
</dbReference>
<gene>
    <name evidence="2" type="ORF">EAK82_21570</name>
</gene>
<organism evidence="2">
    <name type="scientific">Salmonella enterica</name>
    <name type="common">Salmonella choleraesuis</name>
    <dbReference type="NCBI Taxonomy" id="28901"/>
    <lineage>
        <taxon>Bacteria</taxon>
        <taxon>Pseudomonadati</taxon>
        <taxon>Pseudomonadota</taxon>
        <taxon>Gammaproteobacteria</taxon>
        <taxon>Enterobacterales</taxon>
        <taxon>Enterobacteriaceae</taxon>
        <taxon>Salmonella</taxon>
    </lineage>
</organism>
<feature type="region of interest" description="Disordered" evidence="1">
    <location>
        <begin position="233"/>
        <end position="256"/>
    </location>
</feature>
<proteinExistence type="predicted"/>
<reference evidence="2" key="1">
    <citation type="submission" date="2018-10" db="EMBL/GenBank/DDBJ databases">
        <authorList>
            <consortium name="PulseNet: The National Subtyping Network for Foodborne Disease Surveillance"/>
            <person name="Tarr C.L."/>
            <person name="Trees E."/>
            <person name="Katz L.S."/>
            <person name="Carleton-Romer H.A."/>
            <person name="Stroika S."/>
            <person name="Kucerova Z."/>
            <person name="Roache K.F."/>
            <person name="Sabol A.L."/>
            <person name="Besser J."/>
            <person name="Gerner-Smidt P."/>
        </authorList>
    </citation>
    <scope>NUCLEOTIDE SEQUENCE [LARGE SCALE GENOMIC DNA]</scope>
    <source>
        <strain evidence="2">PNUSAS038541</strain>
    </source>
</reference>
<protein>
    <recommendedName>
        <fullName evidence="3">Bacteriophage protein</fullName>
    </recommendedName>
</protein>
<dbReference type="EMBL" id="RVIJ01000030">
    <property type="protein sequence ID" value="MLW02728.1"/>
    <property type="molecule type" value="Genomic_DNA"/>
</dbReference>
<evidence type="ECO:0000256" key="1">
    <source>
        <dbReference type="SAM" id="MobiDB-lite"/>
    </source>
</evidence>